<sequence length="140" mass="16242">MRQTYFGVDSEQYIQLQDDLFEFSSLTKDLFKPSLEKEQRVALLKEKDSLKEIIQLKLSETGTILGFLNQEQTDELEAAADAIDNKDIQFLLRTNGIPKQRLEDVIAVVMNFDENIAMKNLAFFLERAKQQHLSVIVWIM</sequence>
<accession>A0ABX0JD33</accession>
<dbReference type="Proteomes" id="UP001165962">
    <property type="component" value="Unassembled WGS sequence"/>
</dbReference>
<comment type="caution">
    <text evidence="1">The sequence shown here is derived from an EMBL/GenBank/DDBJ whole genome shotgun (WGS) entry which is preliminary data.</text>
</comment>
<proteinExistence type="predicted"/>
<gene>
    <name evidence="1" type="ORF">G9U52_31905</name>
</gene>
<name>A0ABX0JD33_9BACL</name>
<dbReference type="RefSeq" id="WP_166155306.1">
    <property type="nucleotide sequence ID" value="NZ_JAAOIW010000018.1"/>
</dbReference>
<keyword evidence="2" id="KW-1185">Reference proteome</keyword>
<evidence type="ECO:0000313" key="1">
    <source>
        <dbReference type="EMBL" id="NHN34402.1"/>
    </source>
</evidence>
<organism evidence="1 2">
    <name type="scientific">Paenibacillus agricola</name>
    <dbReference type="NCBI Taxonomy" id="2716264"/>
    <lineage>
        <taxon>Bacteria</taxon>
        <taxon>Bacillati</taxon>
        <taxon>Bacillota</taxon>
        <taxon>Bacilli</taxon>
        <taxon>Bacillales</taxon>
        <taxon>Paenibacillaceae</taxon>
        <taxon>Paenibacillus</taxon>
    </lineage>
</organism>
<dbReference type="EMBL" id="JAAOIW010000018">
    <property type="protein sequence ID" value="NHN34402.1"/>
    <property type="molecule type" value="Genomic_DNA"/>
</dbReference>
<evidence type="ECO:0000313" key="2">
    <source>
        <dbReference type="Proteomes" id="UP001165962"/>
    </source>
</evidence>
<reference evidence="1" key="1">
    <citation type="submission" date="2020-03" db="EMBL/GenBank/DDBJ databases">
        <title>Draft sequencing of Paenibacilllus sp. S3N08.</title>
        <authorList>
            <person name="Kim D.-U."/>
        </authorList>
    </citation>
    <scope>NUCLEOTIDE SEQUENCE</scope>
    <source>
        <strain evidence="1">S3N08</strain>
    </source>
</reference>
<protein>
    <submittedName>
        <fullName evidence="1">Uncharacterized protein</fullName>
    </submittedName>
</protein>